<dbReference type="FunCoup" id="C3YBH3">
    <property type="interactions" value="414"/>
</dbReference>
<evidence type="ECO:0000259" key="2">
    <source>
        <dbReference type="PROSITE" id="PS50127"/>
    </source>
</evidence>
<dbReference type="InParanoid" id="C3YBH3"/>
<sequence>MASPPMSGSLRALALELKNLQEEPVEGFRVNLVNDENLYEWQVAIFGPPDTLYEGGYFKAVMKFPQDYPYSPPTFRFTTKMWHPNIYEQVVLFFFRTILMSVISLLNEPNTYSPANVDASVMFRKWRESSGKDKEYENIIRKQTNATKEEAEKDGVKVPTTLADYCIKTKPKTSHSSMDMADFYDDDYDDGDMDDEDDDDFYEDDDDDSGNGGEGS</sequence>
<dbReference type="STRING" id="7739.C3YBH3"/>
<gene>
    <name evidence="3" type="ORF">BRAFLDRAFT_67562</name>
</gene>
<dbReference type="Pfam" id="PF00179">
    <property type="entry name" value="UQ_con"/>
    <property type="match status" value="1"/>
</dbReference>
<reference evidence="3" key="1">
    <citation type="journal article" date="2008" name="Nature">
        <title>The amphioxus genome and the evolution of the chordate karyotype.</title>
        <authorList>
            <consortium name="US DOE Joint Genome Institute (JGI-PGF)"/>
            <person name="Putnam N.H."/>
            <person name="Butts T."/>
            <person name="Ferrier D.E.K."/>
            <person name="Furlong R.F."/>
            <person name="Hellsten U."/>
            <person name="Kawashima T."/>
            <person name="Robinson-Rechavi M."/>
            <person name="Shoguchi E."/>
            <person name="Terry A."/>
            <person name="Yu J.-K."/>
            <person name="Benito-Gutierrez E.L."/>
            <person name="Dubchak I."/>
            <person name="Garcia-Fernandez J."/>
            <person name="Gibson-Brown J.J."/>
            <person name="Grigoriev I.V."/>
            <person name="Horton A.C."/>
            <person name="de Jong P.J."/>
            <person name="Jurka J."/>
            <person name="Kapitonov V.V."/>
            <person name="Kohara Y."/>
            <person name="Kuroki Y."/>
            <person name="Lindquist E."/>
            <person name="Lucas S."/>
            <person name="Osoegawa K."/>
            <person name="Pennacchio L.A."/>
            <person name="Salamov A.A."/>
            <person name="Satou Y."/>
            <person name="Sauka-Spengler T."/>
            <person name="Schmutz J."/>
            <person name="Shin-I T."/>
            <person name="Toyoda A."/>
            <person name="Bronner-Fraser M."/>
            <person name="Fujiyama A."/>
            <person name="Holland L.Z."/>
            <person name="Holland P.W.H."/>
            <person name="Satoh N."/>
            <person name="Rokhsar D.S."/>
        </authorList>
    </citation>
    <scope>NUCLEOTIDE SEQUENCE [LARGE SCALE GENOMIC DNA]</scope>
    <source>
        <strain evidence="3">S238N-H82</strain>
        <tissue evidence="3">Testes</tissue>
    </source>
</reference>
<dbReference type="eggNOG" id="KOG0425">
    <property type="taxonomic scope" value="Eukaryota"/>
</dbReference>
<evidence type="ECO:0000256" key="1">
    <source>
        <dbReference type="SAM" id="MobiDB-lite"/>
    </source>
</evidence>
<proteinExistence type="predicted"/>
<protein>
    <recommendedName>
        <fullName evidence="2">UBC core domain-containing protein</fullName>
    </recommendedName>
</protein>
<dbReference type="AlphaFoldDB" id="C3YBH3"/>
<dbReference type="EMBL" id="GG666497">
    <property type="protein sequence ID" value="EEN62330.1"/>
    <property type="molecule type" value="Genomic_DNA"/>
</dbReference>
<dbReference type="SMART" id="SM00212">
    <property type="entry name" value="UBCc"/>
    <property type="match status" value="1"/>
</dbReference>
<feature type="compositionally biased region" description="Acidic residues" evidence="1">
    <location>
        <begin position="182"/>
        <end position="209"/>
    </location>
</feature>
<dbReference type="PANTHER" id="PTHR24067">
    <property type="entry name" value="UBIQUITIN-CONJUGATING ENZYME E2"/>
    <property type="match status" value="1"/>
</dbReference>
<dbReference type="PROSITE" id="PS50127">
    <property type="entry name" value="UBC_2"/>
    <property type="match status" value="1"/>
</dbReference>
<accession>C3YBH3</accession>
<evidence type="ECO:0000313" key="3">
    <source>
        <dbReference type="EMBL" id="EEN62330.1"/>
    </source>
</evidence>
<organism>
    <name type="scientific">Branchiostoma floridae</name>
    <name type="common">Florida lancelet</name>
    <name type="synonym">Amphioxus</name>
    <dbReference type="NCBI Taxonomy" id="7739"/>
    <lineage>
        <taxon>Eukaryota</taxon>
        <taxon>Metazoa</taxon>
        <taxon>Chordata</taxon>
        <taxon>Cephalochordata</taxon>
        <taxon>Leptocardii</taxon>
        <taxon>Amphioxiformes</taxon>
        <taxon>Branchiostomatidae</taxon>
        <taxon>Branchiostoma</taxon>
    </lineage>
</organism>
<dbReference type="InterPro" id="IPR050113">
    <property type="entry name" value="Ub_conjugating_enzyme"/>
</dbReference>
<feature type="domain" description="UBC core" evidence="2">
    <location>
        <begin position="8"/>
        <end position="171"/>
    </location>
</feature>
<dbReference type="InterPro" id="IPR016135">
    <property type="entry name" value="UBQ-conjugating_enzyme/RWD"/>
</dbReference>
<feature type="region of interest" description="Disordered" evidence="1">
    <location>
        <begin position="171"/>
        <end position="216"/>
    </location>
</feature>
<dbReference type="Gene3D" id="3.10.110.10">
    <property type="entry name" value="Ubiquitin Conjugating Enzyme"/>
    <property type="match status" value="1"/>
</dbReference>
<dbReference type="SUPFAM" id="SSF54495">
    <property type="entry name" value="UBC-like"/>
    <property type="match status" value="1"/>
</dbReference>
<name>C3YBH3_BRAFL</name>
<dbReference type="InterPro" id="IPR000608">
    <property type="entry name" value="UBC"/>
</dbReference>